<keyword evidence="4" id="KW-1185">Reference proteome</keyword>
<protein>
    <submittedName>
        <fullName evidence="3">Uncharacterized protein</fullName>
    </submittedName>
</protein>
<dbReference type="EMBL" id="CALTRL010006028">
    <property type="protein sequence ID" value="CAH7688909.1"/>
    <property type="molecule type" value="Genomic_DNA"/>
</dbReference>
<name>A0AAV0BQV5_PHAPC</name>
<accession>A0AAV0BQV5</accession>
<dbReference type="EMBL" id="CALTRL010006028">
    <property type="protein sequence ID" value="CAH7688910.1"/>
    <property type="molecule type" value="Genomic_DNA"/>
</dbReference>
<feature type="region of interest" description="Disordered" evidence="1">
    <location>
        <begin position="1"/>
        <end position="21"/>
    </location>
</feature>
<sequence length="170" mass="19316">MQTNSGAARLGQGRAGQAGSMNLEQSKDFSRKAGQGRDRLSLVWSDLSWAGLINQPLKIQRWFKDGSSERACKLLWLVNQLRRAWQGWAGKAEDLLDLYQSTVQSRNPQERQFIDNIRLFIILFSFVSMGLKLDQKLANARDGVFTFKIHGAIHHYIGDLQPVDNIPNFL</sequence>
<evidence type="ECO:0000313" key="4">
    <source>
        <dbReference type="Proteomes" id="UP001153365"/>
    </source>
</evidence>
<gene>
    <name evidence="2" type="ORF">PPACK8108_LOCUS23948</name>
    <name evidence="3" type="ORF">PPACK8108_LOCUS23949</name>
</gene>
<dbReference type="Proteomes" id="UP001153365">
    <property type="component" value="Unassembled WGS sequence"/>
</dbReference>
<evidence type="ECO:0000313" key="2">
    <source>
        <dbReference type="EMBL" id="CAH7688909.1"/>
    </source>
</evidence>
<comment type="caution">
    <text evidence="3">The sequence shown here is derived from an EMBL/GenBank/DDBJ whole genome shotgun (WGS) entry which is preliminary data.</text>
</comment>
<dbReference type="AlphaFoldDB" id="A0AAV0BQV5"/>
<organism evidence="3 4">
    <name type="scientific">Phakopsora pachyrhizi</name>
    <name type="common">Asian soybean rust disease fungus</name>
    <dbReference type="NCBI Taxonomy" id="170000"/>
    <lineage>
        <taxon>Eukaryota</taxon>
        <taxon>Fungi</taxon>
        <taxon>Dikarya</taxon>
        <taxon>Basidiomycota</taxon>
        <taxon>Pucciniomycotina</taxon>
        <taxon>Pucciniomycetes</taxon>
        <taxon>Pucciniales</taxon>
        <taxon>Phakopsoraceae</taxon>
        <taxon>Phakopsora</taxon>
    </lineage>
</organism>
<proteinExistence type="predicted"/>
<evidence type="ECO:0000256" key="1">
    <source>
        <dbReference type="SAM" id="MobiDB-lite"/>
    </source>
</evidence>
<evidence type="ECO:0000313" key="3">
    <source>
        <dbReference type="EMBL" id="CAH7688910.1"/>
    </source>
</evidence>
<feature type="compositionally biased region" description="Low complexity" evidence="1">
    <location>
        <begin position="1"/>
        <end position="19"/>
    </location>
</feature>
<reference evidence="3" key="1">
    <citation type="submission" date="2022-06" db="EMBL/GenBank/DDBJ databases">
        <authorList>
            <consortium name="SYNGENTA / RWTH Aachen University"/>
        </authorList>
    </citation>
    <scope>NUCLEOTIDE SEQUENCE</scope>
</reference>